<proteinExistence type="predicted"/>
<evidence type="ECO:0000313" key="3">
    <source>
        <dbReference type="Proteomes" id="UP001597375"/>
    </source>
</evidence>
<keyword evidence="3" id="KW-1185">Reference proteome</keyword>
<feature type="signal peptide" evidence="1">
    <location>
        <begin position="1"/>
        <end position="17"/>
    </location>
</feature>
<protein>
    <submittedName>
        <fullName evidence="2">DUF1287 domain-containing protein</fullName>
    </submittedName>
</protein>
<dbReference type="InterPro" id="IPR009706">
    <property type="entry name" value="DUF1287"/>
</dbReference>
<evidence type="ECO:0000256" key="1">
    <source>
        <dbReference type="SAM" id="SignalP"/>
    </source>
</evidence>
<gene>
    <name evidence="2" type="ORF">ACFSSA_08445</name>
</gene>
<dbReference type="Pfam" id="PF06940">
    <property type="entry name" value="DUF1287"/>
    <property type="match status" value="1"/>
</dbReference>
<evidence type="ECO:0000313" key="2">
    <source>
        <dbReference type="EMBL" id="MFD2256702.1"/>
    </source>
</evidence>
<dbReference type="EMBL" id="JBHUIT010000011">
    <property type="protein sequence ID" value="MFD2256702.1"/>
    <property type="molecule type" value="Genomic_DNA"/>
</dbReference>
<name>A0ABW5D6I4_9BACT</name>
<reference evidence="3" key="1">
    <citation type="journal article" date="2019" name="Int. J. Syst. Evol. Microbiol.">
        <title>The Global Catalogue of Microorganisms (GCM) 10K type strain sequencing project: providing services to taxonomists for standard genome sequencing and annotation.</title>
        <authorList>
            <consortium name="The Broad Institute Genomics Platform"/>
            <consortium name="The Broad Institute Genome Sequencing Center for Infectious Disease"/>
            <person name="Wu L."/>
            <person name="Ma J."/>
        </authorList>
    </citation>
    <scope>NUCLEOTIDE SEQUENCE [LARGE SCALE GENOMIC DNA]</scope>
    <source>
        <strain evidence="3">CGMCC 4.7106</strain>
    </source>
</reference>
<feature type="chain" id="PRO_5047541799" evidence="1">
    <location>
        <begin position="18"/>
        <end position="170"/>
    </location>
</feature>
<dbReference type="Proteomes" id="UP001597375">
    <property type="component" value="Unassembled WGS sequence"/>
</dbReference>
<dbReference type="RefSeq" id="WP_386819992.1">
    <property type="nucleotide sequence ID" value="NZ_JBHUIT010000011.1"/>
</dbReference>
<comment type="caution">
    <text evidence="2">The sequence shown here is derived from an EMBL/GenBank/DDBJ whole genome shotgun (WGS) entry which is preliminary data.</text>
</comment>
<sequence>MKKILLLFLVSVLTVCAGTGDAIVAAAKKQIGVTLSYDPAYATLAYPGGDVPREWGVCTDVVIRALRDGMDADLQKLVHEDMAGNFPKYPGIWGLKRPDRNIDHRRVPNLIVFFKRQHQSLPVSDPIHKMTFRPGDLVTCTVPPRLAHIMIISDRKNAKGLGLTPFSGQF</sequence>
<keyword evidence="1" id="KW-0732">Signal</keyword>
<accession>A0ABW5D6I4</accession>
<organism evidence="2 3">
    <name type="scientific">Luteolibacter algae</name>
    <dbReference type="NCBI Taxonomy" id="454151"/>
    <lineage>
        <taxon>Bacteria</taxon>
        <taxon>Pseudomonadati</taxon>
        <taxon>Verrucomicrobiota</taxon>
        <taxon>Verrucomicrobiia</taxon>
        <taxon>Verrucomicrobiales</taxon>
        <taxon>Verrucomicrobiaceae</taxon>
        <taxon>Luteolibacter</taxon>
    </lineage>
</organism>